<dbReference type="Proteomes" id="UP000604046">
    <property type="component" value="Unassembled WGS sequence"/>
</dbReference>
<sequence length="263" mass="28697">MELVANYVDYSKSSSLAAVLRWCDTAGLYILKDVPEQNVKQKLRAMWWQSAVMRVIKAEIQVRGAAWETIFASTADSGTSVLANPTLTRLGNTSYTLQTQLSLASGGTPLARVETVMVQLDSDLQRPVPLPHNHLKPLLRPLPEITIPTVCDPPPSCFTWTVQVRPSDCDLLGHMNNASYAVLFEDARRAAIAGGSGAIEAVGSDDGLRMASIEYLAQARAFDVLRIAVWWDGQCHAYGLVMHTCSASVVARAVLVPFEVSRL</sequence>
<dbReference type="AlphaFoldDB" id="A0A812JCG5"/>
<dbReference type="SUPFAM" id="SSF54637">
    <property type="entry name" value="Thioesterase/thiol ester dehydrase-isomerase"/>
    <property type="match status" value="2"/>
</dbReference>
<comment type="caution">
    <text evidence="1">The sequence shown here is derived from an EMBL/GenBank/DDBJ whole genome shotgun (WGS) entry which is preliminary data.</text>
</comment>
<protein>
    <recommendedName>
        <fullName evidence="3">Thioesterase domain-containing protein</fullName>
    </recommendedName>
</protein>
<keyword evidence="2" id="KW-1185">Reference proteome</keyword>
<proteinExistence type="predicted"/>
<reference evidence="1" key="1">
    <citation type="submission" date="2021-02" db="EMBL/GenBank/DDBJ databases">
        <authorList>
            <person name="Dougan E. K."/>
            <person name="Rhodes N."/>
            <person name="Thang M."/>
            <person name="Chan C."/>
        </authorList>
    </citation>
    <scope>NUCLEOTIDE SEQUENCE</scope>
</reference>
<dbReference type="EMBL" id="CAJNDS010000435">
    <property type="protein sequence ID" value="CAE7205833.1"/>
    <property type="molecule type" value="Genomic_DNA"/>
</dbReference>
<dbReference type="PANTHER" id="PTHR34487">
    <property type="entry name" value="ACYL-ACP THIOESTERASE"/>
    <property type="match status" value="1"/>
</dbReference>
<accession>A0A812JCG5</accession>
<gene>
    <name evidence="1" type="ORF">SNAT2548_LOCUS6516</name>
</gene>
<evidence type="ECO:0000313" key="2">
    <source>
        <dbReference type="Proteomes" id="UP000604046"/>
    </source>
</evidence>
<dbReference type="InterPro" id="IPR029069">
    <property type="entry name" value="HotDog_dom_sf"/>
</dbReference>
<evidence type="ECO:0008006" key="3">
    <source>
        <dbReference type="Google" id="ProtNLM"/>
    </source>
</evidence>
<organism evidence="1 2">
    <name type="scientific">Symbiodinium natans</name>
    <dbReference type="NCBI Taxonomy" id="878477"/>
    <lineage>
        <taxon>Eukaryota</taxon>
        <taxon>Sar</taxon>
        <taxon>Alveolata</taxon>
        <taxon>Dinophyceae</taxon>
        <taxon>Suessiales</taxon>
        <taxon>Symbiodiniaceae</taxon>
        <taxon>Symbiodinium</taxon>
    </lineage>
</organism>
<name>A0A812JCG5_9DINO</name>
<dbReference type="Gene3D" id="3.10.129.10">
    <property type="entry name" value="Hotdog Thioesterase"/>
    <property type="match status" value="2"/>
</dbReference>
<dbReference type="Pfam" id="PF13279">
    <property type="entry name" value="4HBT_2"/>
    <property type="match status" value="1"/>
</dbReference>
<dbReference type="CDD" id="cd00586">
    <property type="entry name" value="4HBT"/>
    <property type="match status" value="1"/>
</dbReference>
<evidence type="ECO:0000313" key="1">
    <source>
        <dbReference type="EMBL" id="CAE7205833.1"/>
    </source>
</evidence>
<dbReference type="OrthoDB" id="425873at2759"/>
<dbReference type="PANTHER" id="PTHR34487:SF1">
    <property type="entry name" value="ACYL-ACP THIOESTERASE"/>
    <property type="match status" value="1"/>
</dbReference>